<dbReference type="InterPro" id="IPR012347">
    <property type="entry name" value="Ferritin-like"/>
</dbReference>
<organism evidence="3 4">
    <name type="scientific">Williamsia herbipolensis</name>
    <dbReference type="NCBI Taxonomy" id="1603258"/>
    <lineage>
        <taxon>Bacteria</taxon>
        <taxon>Bacillati</taxon>
        <taxon>Actinomycetota</taxon>
        <taxon>Actinomycetes</taxon>
        <taxon>Mycobacteriales</taxon>
        <taxon>Nocardiaceae</taxon>
        <taxon>Williamsia</taxon>
    </lineage>
</organism>
<name>A0AAU4K7N6_9NOCA</name>
<dbReference type="AlphaFoldDB" id="A0AAU4K7N6"/>
<evidence type="ECO:0000256" key="1">
    <source>
        <dbReference type="SAM" id="SignalP"/>
    </source>
</evidence>
<feature type="chain" id="PRO_5043794370" evidence="1">
    <location>
        <begin position="28"/>
        <end position="188"/>
    </location>
</feature>
<feature type="domain" description="DUF305" evidence="2">
    <location>
        <begin position="38"/>
        <end position="186"/>
    </location>
</feature>
<dbReference type="RefSeq" id="WP_328859084.1">
    <property type="nucleotide sequence ID" value="NZ_CP108021.1"/>
</dbReference>
<reference evidence="3 4" key="1">
    <citation type="submission" date="2022-10" db="EMBL/GenBank/DDBJ databases">
        <title>The complete genomes of actinobacterial strains from the NBC collection.</title>
        <authorList>
            <person name="Joergensen T.S."/>
            <person name="Alvarez Arevalo M."/>
            <person name="Sterndorff E.B."/>
            <person name="Faurdal D."/>
            <person name="Vuksanovic O."/>
            <person name="Mourched A.-S."/>
            <person name="Charusanti P."/>
            <person name="Shaw S."/>
            <person name="Blin K."/>
            <person name="Weber T."/>
        </authorList>
    </citation>
    <scope>NUCLEOTIDE SEQUENCE [LARGE SCALE GENOMIC DNA]</scope>
    <source>
        <strain evidence="3 4">NBC_00319</strain>
    </source>
</reference>
<dbReference type="Gene3D" id="1.20.1260.10">
    <property type="match status" value="1"/>
</dbReference>
<sequence length="188" mass="20100">MSHNRIRRAVATVAALAAVAVTGVACASDDPVSHNAADVTFSTEMIPHHRQAVEMAQMVPGRSTDPEVAGLAREIAAAQQPEIDQLSTRLRSWGEPVPTGTGHSMPMSGDMSMSGMMSDADMSELRSLSGRAFDQRWLTMMIDHHSGAITMARTEVDKGLDADSIALARGIIGSQQAELNRMRAMLAD</sequence>
<protein>
    <submittedName>
        <fullName evidence="3">DUF305 domain-containing protein</fullName>
    </submittedName>
</protein>
<dbReference type="Proteomes" id="UP001432128">
    <property type="component" value="Chromosome"/>
</dbReference>
<dbReference type="PROSITE" id="PS51257">
    <property type="entry name" value="PROKAR_LIPOPROTEIN"/>
    <property type="match status" value="1"/>
</dbReference>
<dbReference type="KEGG" id="whr:OG579_10505"/>
<feature type="signal peptide" evidence="1">
    <location>
        <begin position="1"/>
        <end position="27"/>
    </location>
</feature>
<dbReference type="Pfam" id="PF03713">
    <property type="entry name" value="DUF305"/>
    <property type="match status" value="1"/>
</dbReference>
<dbReference type="PANTHER" id="PTHR36933:SF1">
    <property type="entry name" value="SLL0788 PROTEIN"/>
    <property type="match status" value="1"/>
</dbReference>
<dbReference type="PANTHER" id="PTHR36933">
    <property type="entry name" value="SLL0788 PROTEIN"/>
    <property type="match status" value="1"/>
</dbReference>
<evidence type="ECO:0000313" key="3">
    <source>
        <dbReference type="EMBL" id="WUM22158.1"/>
    </source>
</evidence>
<keyword evidence="4" id="KW-1185">Reference proteome</keyword>
<gene>
    <name evidence="3" type="ORF">OG579_10505</name>
</gene>
<accession>A0AAU4K7N6</accession>
<keyword evidence="1" id="KW-0732">Signal</keyword>
<evidence type="ECO:0000313" key="4">
    <source>
        <dbReference type="Proteomes" id="UP001432128"/>
    </source>
</evidence>
<dbReference type="InterPro" id="IPR005183">
    <property type="entry name" value="DUF305_CopM-like"/>
</dbReference>
<evidence type="ECO:0000259" key="2">
    <source>
        <dbReference type="Pfam" id="PF03713"/>
    </source>
</evidence>
<dbReference type="EMBL" id="CP108021">
    <property type="protein sequence ID" value="WUM22158.1"/>
    <property type="molecule type" value="Genomic_DNA"/>
</dbReference>
<proteinExistence type="predicted"/>